<sequence length="73" mass="7339">MPRTTAAQLETAAPHQAGTNSGVFTTSRQAGGALAIVGLGVPTAAPTGFRTGQLLGVVMTAVVAVAPVWQPRR</sequence>
<protein>
    <recommendedName>
        <fullName evidence="4">MFS transporter</fullName>
    </recommendedName>
</protein>
<dbReference type="Proteomes" id="UP001165368">
    <property type="component" value="Unassembled WGS sequence"/>
</dbReference>
<accession>A0ABS9LE56</accession>
<feature type="region of interest" description="Disordered" evidence="1">
    <location>
        <begin position="1"/>
        <end position="24"/>
    </location>
</feature>
<proteinExistence type="predicted"/>
<evidence type="ECO:0000313" key="3">
    <source>
        <dbReference type="Proteomes" id="UP001165368"/>
    </source>
</evidence>
<evidence type="ECO:0008006" key="4">
    <source>
        <dbReference type="Google" id="ProtNLM"/>
    </source>
</evidence>
<organism evidence="2 3">
    <name type="scientific">Arthrobacter hankyongi</name>
    <dbReference type="NCBI Taxonomy" id="2904801"/>
    <lineage>
        <taxon>Bacteria</taxon>
        <taxon>Bacillati</taxon>
        <taxon>Actinomycetota</taxon>
        <taxon>Actinomycetes</taxon>
        <taxon>Micrococcales</taxon>
        <taxon>Micrococcaceae</taxon>
        <taxon>Arthrobacter</taxon>
    </lineage>
</organism>
<gene>
    <name evidence="2" type="ORF">LVY72_23770</name>
</gene>
<dbReference type="InterPro" id="IPR036259">
    <property type="entry name" value="MFS_trans_sf"/>
</dbReference>
<name>A0ABS9LE56_9MICC</name>
<dbReference type="SUPFAM" id="SSF103473">
    <property type="entry name" value="MFS general substrate transporter"/>
    <property type="match status" value="1"/>
</dbReference>
<keyword evidence="3" id="KW-1185">Reference proteome</keyword>
<evidence type="ECO:0000256" key="1">
    <source>
        <dbReference type="SAM" id="MobiDB-lite"/>
    </source>
</evidence>
<evidence type="ECO:0000313" key="2">
    <source>
        <dbReference type="EMBL" id="MCG2624913.1"/>
    </source>
</evidence>
<dbReference type="EMBL" id="JAKLTQ010000035">
    <property type="protein sequence ID" value="MCG2624913.1"/>
    <property type="molecule type" value="Genomic_DNA"/>
</dbReference>
<dbReference type="RefSeq" id="WP_237827388.1">
    <property type="nucleotide sequence ID" value="NZ_JAKLTQ010000035.1"/>
</dbReference>
<reference evidence="2" key="1">
    <citation type="submission" date="2022-01" db="EMBL/GenBank/DDBJ databases">
        <authorList>
            <person name="Jo J.-H."/>
            <person name="Im W.-T."/>
        </authorList>
    </citation>
    <scope>NUCLEOTIDE SEQUENCE</scope>
    <source>
        <strain evidence="2">I2-34</strain>
    </source>
</reference>
<comment type="caution">
    <text evidence="2">The sequence shown here is derived from an EMBL/GenBank/DDBJ whole genome shotgun (WGS) entry which is preliminary data.</text>
</comment>